<reference evidence="3 4" key="1">
    <citation type="submission" date="2018-11" db="EMBL/GenBank/DDBJ databases">
        <authorList>
            <person name="Ye M.-Q."/>
            <person name="Du Z.-J."/>
        </authorList>
    </citation>
    <scope>NUCLEOTIDE SEQUENCE [LARGE SCALE GENOMIC DNA]</scope>
    <source>
        <strain evidence="3 4">U0105</strain>
    </source>
</reference>
<name>A0A3N5Y191_9ALTE</name>
<dbReference type="OrthoDB" id="7061952at2"/>
<proteinExistence type="predicted"/>
<dbReference type="AlphaFoldDB" id="A0A3N5Y191"/>
<feature type="chain" id="PRO_5018005134" description="DUF2968 domain-containing protein" evidence="2">
    <location>
        <begin position="20"/>
        <end position="302"/>
    </location>
</feature>
<sequence>MKKLLSALSMSFVMGTASAATDPAELKKELEIMTSVINTAIQQQDRRSPISIRSTQATYLANQGVVFTFSAKGSPRQLFIDIAGLSEAFPHDAPLPPISMSATEGDVSFEFSTDWTEISGEAHERVREALEETAEKLRDLRSRERDMSWQEREVEREVRELEFQMRTLKDQAKEEVKKELEKVREKEKSLAKQRVEVREYLAKVENEQKKKREERIAAREKLTNQFLSDFEARIGDVLCRFGSGLRALDEDENVTFILSDIKTGEEGKLDRIYVFSQKQITRCVQSKIDQNELLSAAVIYEF</sequence>
<evidence type="ECO:0008006" key="5">
    <source>
        <dbReference type="Google" id="ProtNLM"/>
    </source>
</evidence>
<evidence type="ECO:0000256" key="2">
    <source>
        <dbReference type="SAM" id="SignalP"/>
    </source>
</evidence>
<protein>
    <recommendedName>
        <fullName evidence="5">DUF2968 domain-containing protein</fullName>
    </recommendedName>
</protein>
<evidence type="ECO:0000313" key="4">
    <source>
        <dbReference type="Proteomes" id="UP000275281"/>
    </source>
</evidence>
<comment type="caution">
    <text evidence="3">The sequence shown here is derived from an EMBL/GenBank/DDBJ whole genome shotgun (WGS) entry which is preliminary data.</text>
</comment>
<keyword evidence="4" id="KW-1185">Reference proteome</keyword>
<dbReference type="EMBL" id="RPOK01000003">
    <property type="protein sequence ID" value="RPJ66723.1"/>
    <property type="molecule type" value="Genomic_DNA"/>
</dbReference>
<feature type="signal peptide" evidence="2">
    <location>
        <begin position="1"/>
        <end position="19"/>
    </location>
</feature>
<accession>A0A3N5Y191</accession>
<evidence type="ECO:0000256" key="1">
    <source>
        <dbReference type="SAM" id="Coils"/>
    </source>
</evidence>
<organism evidence="3 4">
    <name type="scientific">Alteromonas sediminis</name>
    <dbReference type="NCBI Taxonomy" id="2259342"/>
    <lineage>
        <taxon>Bacteria</taxon>
        <taxon>Pseudomonadati</taxon>
        <taxon>Pseudomonadota</taxon>
        <taxon>Gammaproteobacteria</taxon>
        <taxon>Alteromonadales</taxon>
        <taxon>Alteromonadaceae</taxon>
        <taxon>Alteromonas/Salinimonas group</taxon>
        <taxon>Alteromonas</taxon>
    </lineage>
</organism>
<keyword evidence="1" id="KW-0175">Coiled coil</keyword>
<gene>
    <name evidence="3" type="ORF">DRW07_11650</name>
</gene>
<keyword evidence="2" id="KW-0732">Signal</keyword>
<dbReference type="RefSeq" id="WP_124028080.1">
    <property type="nucleotide sequence ID" value="NZ_JBHRSN010000006.1"/>
</dbReference>
<feature type="coiled-coil region" evidence="1">
    <location>
        <begin position="120"/>
        <end position="221"/>
    </location>
</feature>
<dbReference type="Proteomes" id="UP000275281">
    <property type="component" value="Unassembled WGS sequence"/>
</dbReference>
<evidence type="ECO:0000313" key="3">
    <source>
        <dbReference type="EMBL" id="RPJ66723.1"/>
    </source>
</evidence>